<evidence type="ECO:0000256" key="1">
    <source>
        <dbReference type="SAM" id="MobiDB-lite"/>
    </source>
</evidence>
<feature type="region of interest" description="Disordered" evidence="1">
    <location>
        <begin position="184"/>
        <end position="205"/>
    </location>
</feature>
<evidence type="ECO:0000313" key="3">
    <source>
        <dbReference type="Proteomes" id="UP001057375"/>
    </source>
</evidence>
<name>A0ABQ5KMQ5_9EUKA</name>
<comment type="caution">
    <text evidence="2">The sequence shown here is derived from an EMBL/GenBank/DDBJ whole genome shotgun (WGS) entry which is preliminary data.</text>
</comment>
<reference evidence="2" key="1">
    <citation type="submission" date="2022-03" db="EMBL/GenBank/DDBJ databases">
        <title>Draft genome sequence of Aduncisulcus paluster, a free-living microaerophilic Fornicata.</title>
        <authorList>
            <person name="Yuyama I."/>
            <person name="Kume K."/>
            <person name="Tamura T."/>
            <person name="Inagaki Y."/>
            <person name="Hashimoto T."/>
        </authorList>
    </citation>
    <scope>NUCLEOTIDE SEQUENCE</scope>
    <source>
        <strain evidence="2">NY0171</strain>
    </source>
</reference>
<feature type="region of interest" description="Disordered" evidence="1">
    <location>
        <begin position="126"/>
        <end position="169"/>
    </location>
</feature>
<keyword evidence="3" id="KW-1185">Reference proteome</keyword>
<dbReference type="EMBL" id="BQXS01010013">
    <property type="protein sequence ID" value="GKT32594.1"/>
    <property type="molecule type" value="Genomic_DNA"/>
</dbReference>
<gene>
    <name evidence="2" type="ORF">ADUPG1_006711</name>
</gene>
<organism evidence="2 3">
    <name type="scientific">Aduncisulcus paluster</name>
    <dbReference type="NCBI Taxonomy" id="2918883"/>
    <lineage>
        <taxon>Eukaryota</taxon>
        <taxon>Metamonada</taxon>
        <taxon>Carpediemonas-like organisms</taxon>
        <taxon>Aduncisulcus</taxon>
    </lineage>
</organism>
<sequence length="367" mass="40352">MNIRVQFATPNRIRCYAFLVGGDVTKQTPSRELPQFSDKGVLMFYYDAINQACLRIVANPHGGAYQPAIYDVGHPTRVFFLEMGKLVVYPKSNPNPLMFHFASSKEFDVRVKNFFGPIFIKPKKRPVPTPGPIIGPTPKRDDPTPVDPTRPTPKQRKKNPFPQFRYDSPDQIPLTKLHLYATLQEPDSSDSGKTGSAEKRLSDLATTKVPPEIEVTPASSLLKQMMICPLKKAGMSNEDVYTNTIKSMGAESLKSVSAVESRAKSDPLAKKYGIIMEALKTDFEGPQFKKPEEKKRARDSVSNLMDSGVSAQVAVSALRSTFWNVRRAHQVIQAQRRSGATMGYGSGGYSTGGYGVGGYGAGGFTGF</sequence>
<feature type="compositionally biased region" description="Polar residues" evidence="1">
    <location>
        <begin position="185"/>
        <end position="194"/>
    </location>
</feature>
<proteinExistence type="predicted"/>
<accession>A0ABQ5KMQ5</accession>
<protein>
    <submittedName>
        <fullName evidence="2">Uncharacterized protein</fullName>
    </submittedName>
</protein>
<evidence type="ECO:0000313" key="2">
    <source>
        <dbReference type="EMBL" id="GKT32594.1"/>
    </source>
</evidence>
<dbReference type="Proteomes" id="UP001057375">
    <property type="component" value="Unassembled WGS sequence"/>
</dbReference>